<sequence length="256" mass="29192">MENSHPAIIDSSTFGRVQEELARRSGKRKISRKAKTEQGKYSSKYALTELLVCGECKSAYRRCTWTAGGKKKIVWRCINRIEYAKKYCHNSPSVEESILQRAVMAAIMKTAARNTEVLQTLKLHIGMGLAGEKSEDNSIDLQIRIAEIDAEFKKMLDRVSTDTIEAFDEETVARLMNEKSRLQQQLDNIADAEQRRENAKSRLDDIYTILDGIKNRPMEYDDRIVRQLLECVVVDSKEQITVIFKGGLKSVQPLTE</sequence>
<dbReference type="InterPro" id="IPR038109">
    <property type="entry name" value="DNA_bind_recomb_sf"/>
</dbReference>
<dbReference type="Proteomes" id="UP000681035">
    <property type="component" value="Chromosome"/>
</dbReference>
<evidence type="ECO:0000313" key="6">
    <source>
        <dbReference type="Proteomes" id="UP000681035"/>
    </source>
</evidence>
<dbReference type="InterPro" id="IPR050639">
    <property type="entry name" value="SSR_resolvase"/>
</dbReference>
<dbReference type="GO" id="GO:0000150">
    <property type="term" value="F:DNA strand exchange activity"/>
    <property type="evidence" value="ECO:0007669"/>
    <property type="project" value="TreeGrafter"/>
</dbReference>
<proteinExistence type="predicted"/>
<dbReference type="KEGG" id="vcop:MM50RIKEN_10530"/>
<protein>
    <recommendedName>
        <fullName evidence="4">Recombinase zinc beta ribbon domain-containing protein</fullName>
    </recommendedName>
</protein>
<gene>
    <name evidence="5" type="ORF">MM50RIKEN_10530</name>
</gene>
<evidence type="ECO:0000256" key="1">
    <source>
        <dbReference type="ARBA" id="ARBA00023125"/>
    </source>
</evidence>
<feature type="domain" description="Recombinase zinc beta ribbon" evidence="4">
    <location>
        <begin position="47"/>
        <end position="107"/>
    </location>
</feature>
<dbReference type="AlphaFoldDB" id="A0A810Q031"/>
<keyword evidence="6" id="KW-1185">Reference proteome</keyword>
<dbReference type="PANTHER" id="PTHR30461">
    <property type="entry name" value="DNA-INVERTASE FROM LAMBDOID PROPHAGE"/>
    <property type="match status" value="1"/>
</dbReference>
<evidence type="ECO:0000313" key="5">
    <source>
        <dbReference type="EMBL" id="BCK81290.1"/>
    </source>
</evidence>
<evidence type="ECO:0000259" key="4">
    <source>
        <dbReference type="Pfam" id="PF13408"/>
    </source>
</evidence>
<dbReference type="Gene3D" id="3.90.1750.20">
    <property type="entry name" value="Putative Large Serine Recombinase, Chain B, Domain 2"/>
    <property type="match status" value="1"/>
</dbReference>
<dbReference type="RefSeq" id="WP_213542041.1">
    <property type="nucleotide sequence ID" value="NZ_AP023418.1"/>
</dbReference>
<keyword evidence="3" id="KW-0175">Coiled coil</keyword>
<dbReference type="PANTHER" id="PTHR30461:SF2">
    <property type="entry name" value="SERINE RECOMBINASE PINE-RELATED"/>
    <property type="match status" value="1"/>
</dbReference>
<accession>A0A810Q031</accession>
<organism evidence="5 6">
    <name type="scientific">Vescimonas coprocola</name>
    <dbReference type="NCBI Taxonomy" id="2714355"/>
    <lineage>
        <taxon>Bacteria</taxon>
        <taxon>Bacillati</taxon>
        <taxon>Bacillota</taxon>
        <taxon>Clostridia</taxon>
        <taxon>Eubacteriales</taxon>
        <taxon>Oscillospiraceae</taxon>
        <taxon>Vescimonas</taxon>
    </lineage>
</organism>
<dbReference type="Pfam" id="PF13408">
    <property type="entry name" value="Zn_ribbon_recom"/>
    <property type="match status" value="1"/>
</dbReference>
<reference evidence="5" key="1">
    <citation type="submission" date="2020-09" db="EMBL/GenBank/DDBJ databases">
        <title>New species isolated from human feces.</title>
        <authorList>
            <person name="Kitahara M."/>
            <person name="Shigeno Y."/>
            <person name="Shime M."/>
            <person name="Matsumoto Y."/>
            <person name="Nakamura S."/>
            <person name="Motooka D."/>
            <person name="Fukuoka S."/>
            <person name="Nishikawa H."/>
            <person name="Benno Y."/>
        </authorList>
    </citation>
    <scope>NUCLEOTIDE SEQUENCE</scope>
    <source>
        <strain evidence="5">MM50</strain>
    </source>
</reference>
<feature type="coiled-coil region" evidence="3">
    <location>
        <begin position="172"/>
        <end position="209"/>
    </location>
</feature>
<name>A0A810Q031_9FIRM</name>
<keyword evidence="1" id="KW-0238">DNA-binding</keyword>
<evidence type="ECO:0000256" key="3">
    <source>
        <dbReference type="SAM" id="Coils"/>
    </source>
</evidence>
<dbReference type="InterPro" id="IPR025827">
    <property type="entry name" value="Zn_ribbon_recom_dom"/>
</dbReference>
<dbReference type="GO" id="GO:0003677">
    <property type="term" value="F:DNA binding"/>
    <property type="evidence" value="ECO:0007669"/>
    <property type="project" value="UniProtKB-KW"/>
</dbReference>
<evidence type="ECO:0000256" key="2">
    <source>
        <dbReference type="ARBA" id="ARBA00023172"/>
    </source>
</evidence>
<keyword evidence="2" id="KW-0233">DNA recombination</keyword>
<dbReference type="EMBL" id="AP023418">
    <property type="protein sequence ID" value="BCK81290.1"/>
    <property type="molecule type" value="Genomic_DNA"/>
</dbReference>